<dbReference type="InterPro" id="IPR036162">
    <property type="entry name" value="Resolvase-like_N_sf"/>
</dbReference>
<dbReference type="PANTHER" id="PTHR30461:SF2">
    <property type="entry name" value="SERINE RECOMBINASE PINE-RELATED"/>
    <property type="match status" value="1"/>
</dbReference>
<dbReference type="InterPro" id="IPR006118">
    <property type="entry name" value="Recombinase_CS"/>
</dbReference>
<dbReference type="PROSITE" id="PS00398">
    <property type="entry name" value="RECOMBINASES_2"/>
    <property type="match status" value="1"/>
</dbReference>
<name>A0A1H2A9T1_9MICC</name>
<gene>
    <name evidence="7" type="ORF">SAMN04489743_2862</name>
</gene>
<evidence type="ECO:0000313" key="8">
    <source>
        <dbReference type="Proteomes" id="UP000198751"/>
    </source>
</evidence>
<dbReference type="Pfam" id="PF00239">
    <property type="entry name" value="Resolvase"/>
    <property type="match status" value="1"/>
</dbReference>
<dbReference type="InterPro" id="IPR050639">
    <property type="entry name" value="SSR_resolvase"/>
</dbReference>
<evidence type="ECO:0000256" key="3">
    <source>
        <dbReference type="ARBA" id="ARBA00023125"/>
    </source>
</evidence>
<feature type="active site" description="O-(5'-phospho-DNA)-serine intermediate" evidence="5">
    <location>
        <position position="18"/>
    </location>
</feature>
<dbReference type="GO" id="GO:0015074">
    <property type="term" value="P:DNA integration"/>
    <property type="evidence" value="ECO:0007669"/>
    <property type="project" value="UniProtKB-KW"/>
</dbReference>
<dbReference type="RefSeq" id="WP_091721394.1">
    <property type="nucleotide sequence ID" value="NZ_LT629779.1"/>
</dbReference>
<proteinExistence type="inferred from homology"/>
<accession>A0A1H2A9T1</accession>
<organism evidence="7 8">
    <name type="scientific">Pseudarthrobacter equi</name>
    <dbReference type="NCBI Taxonomy" id="728066"/>
    <lineage>
        <taxon>Bacteria</taxon>
        <taxon>Bacillati</taxon>
        <taxon>Actinomycetota</taxon>
        <taxon>Actinomycetes</taxon>
        <taxon>Micrococcales</taxon>
        <taxon>Micrococcaceae</taxon>
        <taxon>Pseudarthrobacter</taxon>
    </lineage>
</organism>
<feature type="domain" description="Resolvase/invertase-type recombinase catalytic" evidence="6">
    <location>
        <begin position="10"/>
        <end position="143"/>
    </location>
</feature>
<dbReference type="Pfam" id="PF02796">
    <property type="entry name" value="HTH_7"/>
    <property type="match status" value="1"/>
</dbReference>
<evidence type="ECO:0000259" key="6">
    <source>
        <dbReference type="PROSITE" id="PS51736"/>
    </source>
</evidence>
<dbReference type="GO" id="GO:0000150">
    <property type="term" value="F:DNA strand exchange activity"/>
    <property type="evidence" value="ECO:0007669"/>
    <property type="project" value="InterPro"/>
</dbReference>
<dbReference type="CDD" id="cd00569">
    <property type="entry name" value="HTH_Hin_like"/>
    <property type="match status" value="1"/>
</dbReference>
<comment type="similarity">
    <text evidence="1">Belongs to the site-specific recombinase resolvase family.</text>
</comment>
<evidence type="ECO:0000256" key="4">
    <source>
        <dbReference type="ARBA" id="ARBA00023172"/>
    </source>
</evidence>
<evidence type="ECO:0000256" key="5">
    <source>
        <dbReference type="PIRSR" id="PIRSR606118-50"/>
    </source>
</evidence>
<reference evidence="8" key="1">
    <citation type="submission" date="2016-10" db="EMBL/GenBank/DDBJ databases">
        <authorList>
            <person name="Varghese N."/>
            <person name="Submissions S."/>
        </authorList>
    </citation>
    <scope>NUCLEOTIDE SEQUENCE [LARGE SCALE GENOMIC DNA]</scope>
    <source>
        <strain evidence="8">IMMIB L-1606</strain>
    </source>
</reference>
<keyword evidence="2" id="KW-0229">DNA integration</keyword>
<dbReference type="SMART" id="SM00857">
    <property type="entry name" value="Resolvase"/>
    <property type="match status" value="1"/>
</dbReference>
<dbReference type="PANTHER" id="PTHR30461">
    <property type="entry name" value="DNA-INVERTASE FROM LAMBDOID PROPHAGE"/>
    <property type="match status" value="1"/>
</dbReference>
<dbReference type="Proteomes" id="UP000198751">
    <property type="component" value="Chromosome I"/>
</dbReference>
<dbReference type="SUPFAM" id="SSF53041">
    <property type="entry name" value="Resolvase-like"/>
    <property type="match status" value="1"/>
</dbReference>
<keyword evidence="8" id="KW-1185">Reference proteome</keyword>
<dbReference type="OrthoDB" id="3621759at2"/>
<dbReference type="AlphaFoldDB" id="A0A1H2A9T1"/>
<dbReference type="Gene3D" id="3.40.50.1390">
    <property type="entry name" value="Resolvase, N-terminal catalytic domain"/>
    <property type="match status" value="1"/>
</dbReference>
<dbReference type="GO" id="GO:0003677">
    <property type="term" value="F:DNA binding"/>
    <property type="evidence" value="ECO:0007669"/>
    <property type="project" value="UniProtKB-KW"/>
</dbReference>
<dbReference type="InterPro" id="IPR009057">
    <property type="entry name" value="Homeodomain-like_sf"/>
</dbReference>
<protein>
    <submittedName>
        <fullName evidence="7">Site-specific DNA recombinase</fullName>
    </submittedName>
</protein>
<dbReference type="PROSITE" id="PS51736">
    <property type="entry name" value="RECOMBINASES_3"/>
    <property type="match status" value="1"/>
</dbReference>
<evidence type="ECO:0000256" key="1">
    <source>
        <dbReference type="ARBA" id="ARBA00009913"/>
    </source>
</evidence>
<dbReference type="EMBL" id="LT629779">
    <property type="protein sequence ID" value="SDT42624.1"/>
    <property type="molecule type" value="Genomic_DNA"/>
</dbReference>
<sequence length="192" mass="21241">MTTTVEATGKTVGYGRISTGSQDASLQEDALSKYGVEKIYIDTISGAKAERPQLQIMLDHLRSGDTVVVWKIDRMGRSLIHLVQLVEELQKKGVGLVSLTEGLDTRTEIGRFQLNILGSVAQWERDTIRSRVQAGVDSARARGRVGGRKPKLSAQKLKMAKTMYASKEYTIKEIADELVVSESTIYRAIREA</sequence>
<evidence type="ECO:0000313" key="7">
    <source>
        <dbReference type="EMBL" id="SDT42624.1"/>
    </source>
</evidence>
<dbReference type="CDD" id="cd03768">
    <property type="entry name" value="SR_ResInv"/>
    <property type="match status" value="1"/>
</dbReference>
<dbReference type="FunFam" id="3.40.50.1390:FF:000001">
    <property type="entry name" value="DNA recombinase"/>
    <property type="match status" value="1"/>
</dbReference>
<dbReference type="SUPFAM" id="SSF46689">
    <property type="entry name" value="Homeodomain-like"/>
    <property type="match status" value="1"/>
</dbReference>
<evidence type="ECO:0000256" key="2">
    <source>
        <dbReference type="ARBA" id="ARBA00022908"/>
    </source>
</evidence>
<dbReference type="InterPro" id="IPR006120">
    <property type="entry name" value="Resolvase_HTH_dom"/>
</dbReference>
<keyword evidence="4" id="KW-0233">DNA recombination</keyword>
<keyword evidence="3" id="KW-0238">DNA-binding</keyword>
<dbReference type="Gene3D" id="1.10.10.60">
    <property type="entry name" value="Homeodomain-like"/>
    <property type="match status" value="1"/>
</dbReference>
<dbReference type="InterPro" id="IPR006119">
    <property type="entry name" value="Resolv_N"/>
</dbReference>